<dbReference type="Gene3D" id="3.40.50.1460">
    <property type="match status" value="1"/>
</dbReference>
<dbReference type="GO" id="GO:0004197">
    <property type="term" value="F:cysteine-type endopeptidase activity"/>
    <property type="evidence" value="ECO:0007669"/>
    <property type="project" value="InterPro"/>
</dbReference>
<keyword evidence="3" id="KW-0378">Hydrolase</keyword>
<gene>
    <name evidence="6" type="ORF">FA13DRAFT_1729994</name>
</gene>
<dbReference type="SUPFAM" id="SSF52129">
    <property type="entry name" value="Caspase-like"/>
    <property type="match status" value="1"/>
</dbReference>
<dbReference type="PANTHER" id="PTHR48104">
    <property type="entry name" value="METACASPASE-4"/>
    <property type="match status" value="1"/>
</dbReference>
<keyword evidence="7" id="KW-1185">Reference proteome</keyword>
<keyword evidence="2" id="KW-0053">Apoptosis</keyword>
<feature type="region of interest" description="Disordered" evidence="4">
    <location>
        <begin position="665"/>
        <end position="691"/>
    </location>
</feature>
<dbReference type="Proteomes" id="UP000298030">
    <property type="component" value="Unassembled WGS sequence"/>
</dbReference>
<feature type="region of interest" description="Disordered" evidence="4">
    <location>
        <begin position="196"/>
        <end position="225"/>
    </location>
</feature>
<dbReference type="InterPro" id="IPR050452">
    <property type="entry name" value="Metacaspase"/>
</dbReference>
<evidence type="ECO:0000256" key="3">
    <source>
        <dbReference type="ARBA" id="ARBA00022807"/>
    </source>
</evidence>
<dbReference type="EMBL" id="QPFP01000011">
    <property type="protein sequence ID" value="TEB33722.1"/>
    <property type="molecule type" value="Genomic_DNA"/>
</dbReference>
<reference evidence="6 7" key="1">
    <citation type="journal article" date="2019" name="Nat. Ecol. Evol.">
        <title>Megaphylogeny resolves global patterns of mushroom evolution.</title>
        <authorList>
            <person name="Varga T."/>
            <person name="Krizsan K."/>
            <person name="Foldi C."/>
            <person name="Dima B."/>
            <person name="Sanchez-Garcia M."/>
            <person name="Sanchez-Ramirez S."/>
            <person name="Szollosi G.J."/>
            <person name="Szarkandi J.G."/>
            <person name="Papp V."/>
            <person name="Albert L."/>
            <person name="Andreopoulos W."/>
            <person name="Angelini C."/>
            <person name="Antonin V."/>
            <person name="Barry K.W."/>
            <person name="Bougher N.L."/>
            <person name="Buchanan P."/>
            <person name="Buyck B."/>
            <person name="Bense V."/>
            <person name="Catcheside P."/>
            <person name="Chovatia M."/>
            <person name="Cooper J."/>
            <person name="Damon W."/>
            <person name="Desjardin D."/>
            <person name="Finy P."/>
            <person name="Geml J."/>
            <person name="Haridas S."/>
            <person name="Hughes K."/>
            <person name="Justo A."/>
            <person name="Karasinski D."/>
            <person name="Kautmanova I."/>
            <person name="Kiss B."/>
            <person name="Kocsube S."/>
            <person name="Kotiranta H."/>
            <person name="LaButti K.M."/>
            <person name="Lechner B.E."/>
            <person name="Liimatainen K."/>
            <person name="Lipzen A."/>
            <person name="Lukacs Z."/>
            <person name="Mihaltcheva S."/>
            <person name="Morgado L.N."/>
            <person name="Niskanen T."/>
            <person name="Noordeloos M.E."/>
            <person name="Ohm R.A."/>
            <person name="Ortiz-Santana B."/>
            <person name="Ovrebo C."/>
            <person name="Racz N."/>
            <person name="Riley R."/>
            <person name="Savchenko A."/>
            <person name="Shiryaev A."/>
            <person name="Soop K."/>
            <person name="Spirin V."/>
            <person name="Szebenyi C."/>
            <person name="Tomsovsky M."/>
            <person name="Tulloss R.E."/>
            <person name="Uehling J."/>
            <person name="Grigoriev I.V."/>
            <person name="Vagvolgyi C."/>
            <person name="Papp T."/>
            <person name="Martin F.M."/>
            <person name="Miettinen O."/>
            <person name="Hibbett D.S."/>
            <person name="Nagy L.G."/>
        </authorList>
    </citation>
    <scope>NUCLEOTIDE SEQUENCE [LARGE SCALE GENOMIC DNA]</scope>
    <source>
        <strain evidence="6 7">FP101781</strain>
    </source>
</reference>
<evidence type="ECO:0000256" key="1">
    <source>
        <dbReference type="ARBA" id="ARBA00009005"/>
    </source>
</evidence>
<dbReference type="GO" id="GO:0006915">
    <property type="term" value="P:apoptotic process"/>
    <property type="evidence" value="ECO:0007669"/>
    <property type="project" value="UniProtKB-KW"/>
</dbReference>
<evidence type="ECO:0000313" key="6">
    <source>
        <dbReference type="EMBL" id="TEB33722.1"/>
    </source>
</evidence>
<organism evidence="6 7">
    <name type="scientific">Coprinellus micaceus</name>
    <name type="common">Glistening ink-cap mushroom</name>
    <name type="synonym">Coprinus micaceus</name>
    <dbReference type="NCBI Taxonomy" id="71717"/>
    <lineage>
        <taxon>Eukaryota</taxon>
        <taxon>Fungi</taxon>
        <taxon>Dikarya</taxon>
        <taxon>Basidiomycota</taxon>
        <taxon>Agaricomycotina</taxon>
        <taxon>Agaricomycetes</taxon>
        <taxon>Agaricomycetidae</taxon>
        <taxon>Agaricales</taxon>
        <taxon>Agaricineae</taxon>
        <taxon>Psathyrellaceae</taxon>
        <taxon>Coprinellus</taxon>
    </lineage>
</organism>
<dbReference type="PANTHER" id="PTHR48104:SF30">
    <property type="entry name" value="METACASPASE-1"/>
    <property type="match status" value="1"/>
</dbReference>
<dbReference type="InterPro" id="IPR011600">
    <property type="entry name" value="Pept_C14_caspase"/>
</dbReference>
<dbReference type="OrthoDB" id="3223806at2759"/>
<dbReference type="AlphaFoldDB" id="A0A4Y7TJJ9"/>
<dbReference type="InterPro" id="IPR029030">
    <property type="entry name" value="Caspase-like_dom_sf"/>
</dbReference>
<keyword evidence="3" id="KW-0645">Protease</keyword>
<evidence type="ECO:0000256" key="2">
    <source>
        <dbReference type="ARBA" id="ARBA00022703"/>
    </source>
</evidence>
<protein>
    <recommendedName>
        <fullName evidence="5">Peptidase C14 caspase domain-containing protein</fullName>
    </recommendedName>
</protein>
<evidence type="ECO:0000256" key="4">
    <source>
        <dbReference type="SAM" id="MobiDB-lite"/>
    </source>
</evidence>
<sequence>MTDPVSGNTPQGVVEMPRDDEYDEDAAQLANDNPIYALIIGNNDYQAAEFNSLLGAVADADAIENILKTSMDLRDSQIVSLRNATRQQMLNGFHKLEEITKDKEDPCMIIFYAGHGAQTPRPQGWEDYAADYEMIEMLCPSDLGVVGKDGKVVEGIPDRMVSALLNGLAQKRGNNITLILDCCHSAGLNRDEETDRISRSLPDPPPITAEANIIPTSPSLEPLNGEPTRAVRVATGFGGKYATSHVLLAACGRNKRAFEDRKTKHGYFTSALIGFLQGKKVESETYLSLMYNIVMPTWQTPHCMGVNADRPLFNRRGSRSDPSYIPCRVVDTSKDAEGKQQVTFTLLAGLAEGIVPNEVFDLYKAVPFEGEKNASPPFGMMIATDVGTTSTVLQRLEGKTTPLRVPKVFYAKRIAWSNAPASIYCEDKTLLQSLSRVTKSSVSVKAGKVLPTDLVDDAAKASLIIKAEGDDVYLERNDPLLEEHLPKRFPRPLNRNAPEQIQGVISAWRHFNYHLKRGGRDEFPQIRMEMHYLEPEDGDWDSEHPEYHPVGKNLLAENPAHIVVSDDHTKRPLGLTLYNDGDLNVYPYLFYFDPTELTIMPWSMVAEGAGGDVDPPLLQRSQLAVGYGNGGVDPLMFYFEGDTVRDIGFFKLFITYSPANFRSLNQERSPFPRATRGGGGPDEDEDDTGLELGEAERLAVEKELQKMHADKWGVKVHTVVQVKG</sequence>
<accession>A0A4Y7TJJ9</accession>
<name>A0A4Y7TJJ9_COPMI</name>
<dbReference type="Pfam" id="PF00656">
    <property type="entry name" value="Peptidase_C14"/>
    <property type="match status" value="1"/>
</dbReference>
<dbReference type="GO" id="GO:0005737">
    <property type="term" value="C:cytoplasm"/>
    <property type="evidence" value="ECO:0007669"/>
    <property type="project" value="TreeGrafter"/>
</dbReference>
<evidence type="ECO:0000313" key="7">
    <source>
        <dbReference type="Proteomes" id="UP000298030"/>
    </source>
</evidence>
<feature type="domain" description="Peptidase C14 caspase" evidence="5">
    <location>
        <begin position="36"/>
        <end position="290"/>
    </location>
</feature>
<keyword evidence="3" id="KW-0788">Thiol protease</keyword>
<comment type="similarity">
    <text evidence="1">Belongs to the peptidase C14B family.</text>
</comment>
<evidence type="ECO:0000259" key="5">
    <source>
        <dbReference type="Pfam" id="PF00656"/>
    </source>
</evidence>
<proteinExistence type="inferred from homology"/>
<comment type="caution">
    <text evidence="6">The sequence shown here is derived from an EMBL/GenBank/DDBJ whole genome shotgun (WGS) entry which is preliminary data.</text>
</comment>
<dbReference type="GO" id="GO:0006508">
    <property type="term" value="P:proteolysis"/>
    <property type="evidence" value="ECO:0007669"/>
    <property type="project" value="InterPro"/>
</dbReference>